<feature type="domain" description="CdaR GGDEF-like" evidence="3">
    <location>
        <begin position="195"/>
        <end position="325"/>
    </location>
</feature>
<evidence type="ECO:0000259" key="2">
    <source>
        <dbReference type="Pfam" id="PF13556"/>
    </source>
</evidence>
<evidence type="ECO:0000313" key="4">
    <source>
        <dbReference type="EMBL" id="MBB4784309.1"/>
    </source>
</evidence>
<dbReference type="Gene3D" id="1.10.10.2840">
    <property type="entry name" value="PucR C-terminal helix-turn-helix domain"/>
    <property type="match status" value="1"/>
</dbReference>
<evidence type="ECO:0000259" key="3">
    <source>
        <dbReference type="Pfam" id="PF17853"/>
    </source>
</evidence>
<dbReference type="Proteomes" id="UP000530530">
    <property type="component" value="Unassembled WGS sequence"/>
</dbReference>
<dbReference type="InterPro" id="IPR041522">
    <property type="entry name" value="CdaR_GGDEF"/>
</dbReference>
<evidence type="ECO:0000313" key="5">
    <source>
        <dbReference type="Proteomes" id="UP000530530"/>
    </source>
</evidence>
<dbReference type="EMBL" id="JACHNG010000001">
    <property type="protein sequence ID" value="MBB4784309.1"/>
    <property type="molecule type" value="Genomic_DNA"/>
</dbReference>
<dbReference type="PANTHER" id="PTHR33744">
    <property type="entry name" value="CARBOHYDRATE DIACID REGULATOR"/>
    <property type="match status" value="1"/>
</dbReference>
<sequence length="445" mass="47382">MSGGALYDDSSYDDASYDDASYDDASDGLLSLATRAAGLAGGPVTIEDDASELITYSPGQENSDDARIATILSRRVPDRYRTLLRTEHLDERLAGSSGPFYADLRGAGILPRAIMPIRAGDTAIGSIWAIVPSSPSPEQRAALEESAALLAPLLARQAERRLAADARRTAAVRALLRGGDEAVETARELPLGPGPLAVVAVRPLPSALAPGPGPYDGRCHGAYDNPYANPYDDSYAGLCAGPGGPPGDPLRRALADLDRRLSAFQPGGLSAEIDGVGYAVVPVGDEQRLLRAVGELPEVAAGVGRTVPGPGRLGRSRADAELVVRLLTRLGATRERTAHIRDVQLDALLMRTVDLAVEAGHDPLGALAELEEYDRRRGTSLLDSVDRYLAAGEDARLAARQLHVHPNTLRYRLRRAQEITGLDLSDPAAAFDIRLRLRLRALRLP</sequence>
<protein>
    <recommendedName>
        <fullName evidence="6">PucR C-terminal helix-turn-helix domain-containing protein</fullName>
    </recommendedName>
</protein>
<feature type="domain" description="PucR C-terminal helix-turn-helix" evidence="2">
    <location>
        <begin position="381"/>
        <end position="438"/>
    </location>
</feature>
<accession>A0ABR6LSC2</accession>
<comment type="similarity">
    <text evidence="1">Belongs to the CdaR family.</text>
</comment>
<gene>
    <name evidence="4" type="ORF">BJY27_005270</name>
</gene>
<dbReference type="PANTHER" id="PTHR33744:SF1">
    <property type="entry name" value="DNA-BINDING TRANSCRIPTIONAL ACTIVATOR ADER"/>
    <property type="match status" value="1"/>
</dbReference>
<evidence type="ECO:0000256" key="1">
    <source>
        <dbReference type="ARBA" id="ARBA00006754"/>
    </source>
</evidence>
<evidence type="ECO:0008006" key="6">
    <source>
        <dbReference type="Google" id="ProtNLM"/>
    </source>
</evidence>
<dbReference type="InterPro" id="IPR051448">
    <property type="entry name" value="CdaR-like_regulators"/>
</dbReference>
<comment type="caution">
    <text evidence="4">The sequence shown here is derived from an EMBL/GenBank/DDBJ whole genome shotgun (WGS) entry which is preliminary data.</text>
</comment>
<reference evidence="4 5" key="1">
    <citation type="submission" date="2020-08" db="EMBL/GenBank/DDBJ databases">
        <title>Sequencing the genomes of 1000 actinobacteria strains.</title>
        <authorList>
            <person name="Klenk H.-P."/>
        </authorList>
    </citation>
    <scope>NUCLEOTIDE SEQUENCE [LARGE SCALE GENOMIC DNA]</scope>
    <source>
        <strain evidence="4 5">DSM 41530</strain>
    </source>
</reference>
<name>A0ABR6LSC2_9ACTN</name>
<keyword evidence="5" id="KW-1185">Reference proteome</keyword>
<dbReference type="InterPro" id="IPR042070">
    <property type="entry name" value="PucR_C-HTH_sf"/>
</dbReference>
<dbReference type="Pfam" id="PF17853">
    <property type="entry name" value="GGDEF_2"/>
    <property type="match status" value="1"/>
</dbReference>
<organism evidence="4 5">
    <name type="scientific">Streptomyces rapamycinicus</name>
    <dbReference type="NCBI Taxonomy" id="1226757"/>
    <lineage>
        <taxon>Bacteria</taxon>
        <taxon>Bacillati</taxon>
        <taxon>Actinomycetota</taxon>
        <taxon>Actinomycetes</taxon>
        <taxon>Kitasatosporales</taxon>
        <taxon>Streptomycetaceae</taxon>
        <taxon>Streptomyces</taxon>
        <taxon>Streptomyces violaceusniger group</taxon>
    </lineage>
</organism>
<dbReference type="Pfam" id="PF13556">
    <property type="entry name" value="HTH_30"/>
    <property type="match status" value="1"/>
</dbReference>
<dbReference type="InterPro" id="IPR025736">
    <property type="entry name" value="PucR_C-HTH_dom"/>
</dbReference>
<proteinExistence type="inferred from homology"/>
<dbReference type="RefSeq" id="WP_148717797.1">
    <property type="nucleotide sequence ID" value="NZ_CP157809.1"/>
</dbReference>